<proteinExistence type="predicted"/>
<organism evidence="1 2">
    <name type="scientific">Fodinibius salsisoli</name>
    <dbReference type="NCBI Taxonomy" id="2820877"/>
    <lineage>
        <taxon>Bacteria</taxon>
        <taxon>Pseudomonadati</taxon>
        <taxon>Balneolota</taxon>
        <taxon>Balneolia</taxon>
        <taxon>Balneolales</taxon>
        <taxon>Balneolaceae</taxon>
        <taxon>Fodinibius</taxon>
    </lineage>
</organism>
<reference evidence="1 2" key="1">
    <citation type="submission" date="2021-03" db="EMBL/GenBank/DDBJ databases">
        <title>Aliifodinibius sp. nov., a new bacterium isolated from saline soil.</title>
        <authorList>
            <person name="Galisteo C."/>
            <person name="De La Haba R."/>
            <person name="Sanchez-Porro C."/>
            <person name="Ventosa A."/>
        </authorList>
    </citation>
    <scope>NUCLEOTIDE SEQUENCE [LARGE SCALE GENOMIC DNA]</scope>
    <source>
        <strain evidence="1 2">1BSP15-2V2</strain>
    </source>
</reference>
<sequence length="64" mass="7209">MNEELALKMDRTSAIYPVGVSEVERQYLGLVPSAKIKMARISEAPASLKKWNYTIAVKKIQTKN</sequence>
<evidence type="ECO:0000313" key="2">
    <source>
        <dbReference type="Proteomes" id="UP001207918"/>
    </source>
</evidence>
<gene>
    <name evidence="1" type="ORF">J6I44_04100</name>
</gene>
<name>A0ABT3PJE0_9BACT</name>
<comment type="caution">
    <text evidence="1">The sequence shown here is derived from an EMBL/GenBank/DDBJ whole genome shotgun (WGS) entry which is preliminary data.</text>
</comment>
<dbReference type="EMBL" id="JAGGJA010000002">
    <property type="protein sequence ID" value="MCW9706017.1"/>
    <property type="molecule type" value="Genomic_DNA"/>
</dbReference>
<dbReference type="Proteomes" id="UP001207918">
    <property type="component" value="Unassembled WGS sequence"/>
</dbReference>
<protein>
    <submittedName>
        <fullName evidence="1">Uncharacterized protein</fullName>
    </submittedName>
</protein>
<dbReference type="RefSeq" id="WP_265764715.1">
    <property type="nucleotide sequence ID" value="NZ_JAGGJA010000002.1"/>
</dbReference>
<evidence type="ECO:0000313" key="1">
    <source>
        <dbReference type="EMBL" id="MCW9706017.1"/>
    </source>
</evidence>
<keyword evidence="2" id="KW-1185">Reference proteome</keyword>
<accession>A0ABT3PJE0</accession>